<dbReference type="OrthoDB" id="45007at2759"/>
<accession>A0A0M0JIU5</accession>
<dbReference type="AlphaFoldDB" id="A0A0M0JIU5"/>
<keyword evidence="4" id="KW-1185">Reference proteome</keyword>
<name>A0A0M0JIU5_9EUKA</name>
<evidence type="ECO:0000256" key="1">
    <source>
        <dbReference type="ARBA" id="ARBA00023180"/>
    </source>
</evidence>
<dbReference type="InterPro" id="IPR029052">
    <property type="entry name" value="Metallo-depent_PP-like"/>
</dbReference>
<protein>
    <recommendedName>
        <fullName evidence="2">Calcineurin-like phosphoesterase domain-containing protein</fullName>
    </recommendedName>
</protein>
<evidence type="ECO:0000313" key="4">
    <source>
        <dbReference type="Proteomes" id="UP000037460"/>
    </source>
</evidence>
<comment type="caution">
    <text evidence="3">The sequence shown here is derived from an EMBL/GenBank/DDBJ whole genome shotgun (WGS) entry which is preliminary data.</text>
</comment>
<proteinExistence type="predicted"/>
<dbReference type="Gene3D" id="3.60.21.10">
    <property type="match status" value="1"/>
</dbReference>
<feature type="domain" description="Calcineurin-like phosphoesterase" evidence="2">
    <location>
        <begin position="39"/>
        <end position="242"/>
    </location>
</feature>
<evidence type="ECO:0000259" key="2">
    <source>
        <dbReference type="Pfam" id="PF00149"/>
    </source>
</evidence>
<dbReference type="InterPro" id="IPR004843">
    <property type="entry name" value="Calcineurin-like_PHP"/>
</dbReference>
<reference evidence="4" key="1">
    <citation type="journal article" date="2015" name="PLoS Genet.">
        <title>Genome Sequence and Transcriptome Analyses of Chrysochromulina tobin: Metabolic Tools for Enhanced Algal Fitness in the Prominent Order Prymnesiales (Haptophyceae).</title>
        <authorList>
            <person name="Hovde B.T."/>
            <person name="Deodato C.R."/>
            <person name="Hunsperger H.M."/>
            <person name="Ryken S.A."/>
            <person name="Yost W."/>
            <person name="Jha R.K."/>
            <person name="Patterson J."/>
            <person name="Monnat R.J. Jr."/>
            <person name="Barlow S.B."/>
            <person name="Starkenburg S.R."/>
            <person name="Cattolico R.A."/>
        </authorList>
    </citation>
    <scope>NUCLEOTIDE SEQUENCE</scope>
    <source>
        <strain evidence="4">CCMP291</strain>
    </source>
</reference>
<organism evidence="3 4">
    <name type="scientific">Chrysochromulina tobinii</name>
    <dbReference type="NCBI Taxonomy" id="1460289"/>
    <lineage>
        <taxon>Eukaryota</taxon>
        <taxon>Haptista</taxon>
        <taxon>Haptophyta</taxon>
        <taxon>Prymnesiophyceae</taxon>
        <taxon>Prymnesiales</taxon>
        <taxon>Chrysochromulinaceae</taxon>
        <taxon>Chrysochromulina</taxon>
    </lineage>
</organism>
<keyword evidence="1" id="KW-0325">Glycoprotein</keyword>
<dbReference type="SUPFAM" id="SSF56300">
    <property type="entry name" value="Metallo-dependent phosphatases"/>
    <property type="match status" value="1"/>
</dbReference>
<dbReference type="InterPro" id="IPR041792">
    <property type="entry name" value="MPP_PAP"/>
</dbReference>
<dbReference type="Pfam" id="PF00149">
    <property type="entry name" value="Metallophos"/>
    <property type="match status" value="1"/>
</dbReference>
<evidence type="ECO:0000313" key="3">
    <source>
        <dbReference type="EMBL" id="KOO26158.1"/>
    </source>
</evidence>
<dbReference type="EMBL" id="JWZX01002885">
    <property type="protein sequence ID" value="KOO26158.1"/>
    <property type="molecule type" value="Genomic_DNA"/>
</dbReference>
<sequence length="296" mass="32103">MFGDMGTYNYAPHNGVLDAKILGAVDDKVALSLAKVATSTPGIHAVVHVGDLAYAHDGPASRWRYWFDEIEATASITPWMINCGNHDCLWGPSAINPHGPTWPGAMIDAGGDGGQCGVPTDARFWMPGDPAELARAGWTESRNASRNNIFYSFDVGPVHVAMISSEHDLSASSIQIAWLERDLASLNRSATPFVILGIHRPIYTSTQGGFRIAETLGMQATLEPLLLRHRVTMVAAGHYHQYERSCRIAKSKCVSTLSVNATVHVTVGIGGLQHHSDWAVNAVANDEVFDEFWLLA</sequence>
<gene>
    <name evidence="3" type="ORF">Ctob_005666</name>
</gene>
<dbReference type="Proteomes" id="UP000037460">
    <property type="component" value="Unassembled WGS sequence"/>
</dbReference>
<dbReference type="CDD" id="cd00839">
    <property type="entry name" value="MPP_PAPs"/>
    <property type="match status" value="1"/>
</dbReference>
<dbReference type="GO" id="GO:0016787">
    <property type="term" value="F:hydrolase activity"/>
    <property type="evidence" value="ECO:0007669"/>
    <property type="project" value="InterPro"/>
</dbReference>
<dbReference type="PANTHER" id="PTHR45778">
    <property type="entry name" value="PURPLE ACID PHOSPHATASE-RELATED"/>
    <property type="match status" value="1"/>
</dbReference>